<evidence type="ECO:0000256" key="8">
    <source>
        <dbReference type="ARBA" id="ARBA00023047"/>
    </source>
</evidence>
<evidence type="ECO:0000256" key="1">
    <source>
        <dbReference type="ARBA" id="ARBA00004651"/>
    </source>
</evidence>
<evidence type="ECO:0000259" key="11">
    <source>
        <dbReference type="Pfam" id="PF01061"/>
    </source>
</evidence>
<evidence type="ECO:0000313" key="12">
    <source>
        <dbReference type="EMBL" id="MBP0443193.1"/>
    </source>
</evidence>
<feature type="transmembrane region" description="Helical" evidence="10">
    <location>
        <begin position="249"/>
        <end position="268"/>
    </location>
</feature>
<keyword evidence="8" id="KW-0625">Polysaccharide transport</keyword>
<evidence type="ECO:0000256" key="6">
    <source>
        <dbReference type="ARBA" id="ARBA00022692"/>
    </source>
</evidence>
<evidence type="ECO:0000256" key="3">
    <source>
        <dbReference type="ARBA" id="ARBA00022448"/>
    </source>
</evidence>
<proteinExistence type="inferred from homology"/>
<gene>
    <name evidence="12" type="ORF">J8J14_00245</name>
</gene>
<keyword evidence="5" id="KW-0762">Sugar transport</keyword>
<feature type="transmembrane region" description="Helical" evidence="10">
    <location>
        <begin position="132"/>
        <end position="153"/>
    </location>
</feature>
<evidence type="ECO:0000256" key="2">
    <source>
        <dbReference type="ARBA" id="ARBA00007783"/>
    </source>
</evidence>
<evidence type="ECO:0000313" key="13">
    <source>
        <dbReference type="Proteomes" id="UP000681594"/>
    </source>
</evidence>
<protein>
    <submittedName>
        <fullName evidence="12">ABC transporter permease</fullName>
    </submittedName>
</protein>
<accession>A0ABS4A870</accession>
<feature type="transmembrane region" description="Helical" evidence="10">
    <location>
        <begin position="49"/>
        <end position="70"/>
    </location>
</feature>
<keyword evidence="3" id="KW-0813">Transport</keyword>
<keyword evidence="6 10" id="KW-0812">Transmembrane</keyword>
<keyword evidence="7 10" id="KW-1133">Transmembrane helix</keyword>
<dbReference type="PANTHER" id="PTHR30413">
    <property type="entry name" value="INNER MEMBRANE TRANSPORT PERMEASE"/>
    <property type="match status" value="1"/>
</dbReference>
<feature type="transmembrane region" description="Helical" evidence="10">
    <location>
        <begin position="194"/>
        <end position="212"/>
    </location>
</feature>
<feature type="domain" description="ABC-2 type transporter transmembrane" evidence="11">
    <location>
        <begin position="31"/>
        <end position="237"/>
    </location>
</feature>
<evidence type="ECO:0000256" key="7">
    <source>
        <dbReference type="ARBA" id="ARBA00022989"/>
    </source>
</evidence>
<name>A0ABS4A870_9PROT</name>
<dbReference type="Proteomes" id="UP000681594">
    <property type="component" value="Unassembled WGS sequence"/>
</dbReference>
<dbReference type="InterPro" id="IPR013525">
    <property type="entry name" value="ABC2_TM"/>
</dbReference>
<dbReference type="RefSeq" id="WP_209377421.1">
    <property type="nucleotide sequence ID" value="NZ_JAGIZB010000001.1"/>
</dbReference>
<dbReference type="PANTHER" id="PTHR30413:SF10">
    <property type="entry name" value="CAPSULE POLYSACCHARIDE EXPORT INNER-MEMBRANE PROTEIN CTRC"/>
    <property type="match status" value="1"/>
</dbReference>
<comment type="caution">
    <text evidence="12">The sequence shown here is derived from an EMBL/GenBank/DDBJ whole genome shotgun (WGS) entry which is preliminary data.</text>
</comment>
<reference evidence="12 13" key="1">
    <citation type="submission" date="2021-03" db="EMBL/GenBank/DDBJ databases">
        <authorList>
            <person name="So Y."/>
        </authorList>
    </citation>
    <scope>NUCLEOTIDE SEQUENCE [LARGE SCALE GENOMIC DNA]</scope>
    <source>
        <strain evidence="12 13">SSH11</strain>
    </source>
</reference>
<evidence type="ECO:0000256" key="4">
    <source>
        <dbReference type="ARBA" id="ARBA00022475"/>
    </source>
</evidence>
<evidence type="ECO:0000256" key="10">
    <source>
        <dbReference type="SAM" id="Phobius"/>
    </source>
</evidence>
<organism evidence="12 13">
    <name type="scientific">Pararoseomonas baculiformis</name>
    <dbReference type="NCBI Taxonomy" id="2820812"/>
    <lineage>
        <taxon>Bacteria</taxon>
        <taxon>Pseudomonadati</taxon>
        <taxon>Pseudomonadota</taxon>
        <taxon>Alphaproteobacteria</taxon>
        <taxon>Acetobacterales</taxon>
        <taxon>Acetobacteraceae</taxon>
        <taxon>Pararoseomonas</taxon>
    </lineage>
</organism>
<comment type="similarity">
    <text evidence="2">Belongs to the ABC-2 integral membrane protein family.</text>
</comment>
<evidence type="ECO:0000256" key="5">
    <source>
        <dbReference type="ARBA" id="ARBA00022597"/>
    </source>
</evidence>
<dbReference type="InterPro" id="IPR000412">
    <property type="entry name" value="ABC_2_transport"/>
</dbReference>
<keyword evidence="4" id="KW-1003">Cell membrane</keyword>
<feature type="transmembrane region" description="Helical" evidence="10">
    <location>
        <begin position="82"/>
        <end position="99"/>
    </location>
</feature>
<keyword evidence="13" id="KW-1185">Reference proteome</keyword>
<feature type="transmembrane region" description="Helical" evidence="10">
    <location>
        <begin position="159"/>
        <end position="182"/>
    </location>
</feature>
<dbReference type="PRINTS" id="PR00164">
    <property type="entry name" value="ABC2TRNSPORT"/>
</dbReference>
<keyword evidence="9 10" id="KW-0472">Membrane</keyword>
<comment type="subcellular location">
    <subcellularLocation>
        <location evidence="1">Cell membrane</location>
        <topology evidence="1">Multi-pass membrane protein</topology>
    </subcellularLocation>
</comment>
<evidence type="ECO:0000256" key="9">
    <source>
        <dbReference type="ARBA" id="ARBA00023136"/>
    </source>
</evidence>
<sequence length="275" mass="30921">MSAAGMVPIPPSRPERRHWIIDGMATQGRVIGALVMREMQTRFGRHNLGFLWLFFEPLFLGCMVGLMHYAHGRHLPGGVNPFLFSIAGYVPFFMFRTMVNRAGSALHANLTLLFHRQVTPVDVMIARNLLEAASVVGVIILILSVAIWLVGIWPANPLLVFFALMLMAVLCHGISMGVAALVSRWEGADRLIHPITYLMMPLSGAFFALHWLPNWAREALLWNPLVSIHEAIREGIFGNAFPSYYDLKYVGWCILITNLLGMLALRTARRKLEIF</sequence>
<dbReference type="Pfam" id="PF01061">
    <property type="entry name" value="ABC2_membrane"/>
    <property type="match status" value="1"/>
</dbReference>
<dbReference type="EMBL" id="JAGIZB010000001">
    <property type="protein sequence ID" value="MBP0443193.1"/>
    <property type="molecule type" value="Genomic_DNA"/>
</dbReference>